<dbReference type="Proteomes" id="UP000000602">
    <property type="component" value="Chromosome"/>
</dbReference>
<sequence length="116" mass="13191">MAADKCDTRIIHAERVAKAHKTAIQGEEAETLSQFFKVFSDPGRLRILSALRHQEMCVCDLAAFLQGSESAVSHQLRLLRTMNLVKNRREGTVLYYRLTDKHVDEIIVTGLTHIKE</sequence>
<dbReference type="InterPro" id="IPR036388">
    <property type="entry name" value="WH-like_DNA-bd_sf"/>
</dbReference>
<dbReference type="KEGG" id="dps:DP0133"/>
<dbReference type="AlphaFoldDB" id="Q6AS13"/>
<keyword evidence="3" id="KW-0804">Transcription</keyword>
<feature type="domain" description="HTH arsR-type" evidence="4">
    <location>
        <begin position="24"/>
        <end position="116"/>
    </location>
</feature>
<dbReference type="Gene3D" id="1.10.10.10">
    <property type="entry name" value="Winged helix-like DNA-binding domain superfamily/Winged helix DNA-binding domain"/>
    <property type="match status" value="1"/>
</dbReference>
<dbReference type="STRING" id="177439.DP0133"/>
<evidence type="ECO:0000313" key="6">
    <source>
        <dbReference type="Proteomes" id="UP000000602"/>
    </source>
</evidence>
<gene>
    <name evidence="5" type="ordered locus">DP0133</name>
</gene>
<dbReference type="HOGENOM" id="CLU_097806_7_3_7"/>
<dbReference type="Pfam" id="PF01022">
    <property type="entry name" value="HTH_5"/>
    <property type="match status" value="1"/>
</dbReference>
<dbReference type="eggNOG" id="COG0640">
    <property type="taxonomic scope" value="Bacteria"/>
</dbReference>
<evidence type="ECO:0000259" key="4">
    <source>
        <dbReference type="PROSITE" id="PS50987"/>
    </source>
</evidence>
<dbReference type="InterPro" id="IPR011991">
    <property type="entry name" value="ArsR-like_HTH"/>
</dbReference>
<protein>
    <submittedName>
        <fullName evidence="5">Related to cadmium efflux system accessory protein</fullName>
    </submittedName>
</protein>
<dbReference type="EMBL" id="CR522870">
    <property type="protein sequence ID" value="CAG34862.1"/>
    <property type="molecule type" value="Genomic_DNA"/>
</dbReference>
<dbReference type="InterPro" id="IPR001845">
    <property type="entry name" value="HTH_ArsR_DNA-bd_dom"/>
</dbReference>
<name>Q6AS13_DESPS</name>
<dbReference type="GO" id="GO:0003677">
    <property type="term" value="F:DNA binding"/>
    <property type="evidence" value="ECO:0007669"/>
    <property type="project" value="UniProtKB-KW"/>
</dbReference>
<dbReference type="PRINTS" id="PR00778">
    <property type="entry name" value="HTHARSR"/>
</dbReference>
<evidence type="ECO:0000256" key="1">
    <source>
        <dbReference type="ARBA" id="ARBA00023015"/>
    </source>
</evidence>
<evidence type="ECO:0000256" key="3">
    <source>
        <dbReference type="ARBA" id="ARBA00023163"/>
    </source>
</evidence>
<dbReference type="InterPro" id="IPR051011">
    <property type="entry name" value="Metal_resp_trans_reg"/>
</dbReference>
<dbReference type="PROSITE" id="PS00846">
    <property type="entry name" value="HTH_ARSR_1"/>
    <property type="match status" value="1"/>
</dbReference>
<dbReference type="PROSITE" id="PS50987">
    <property type="entry name" value="HTH_ARSR_2"/>
    <property type="match status" value="1"/>
</dbReference>
<dbReference type="InterPro" id="IPR018334">
    <property type="entry name" value="ArsR_HTH"/>
</dbReference>
<keyword evidence="2" id="KW-0238">DNA-binding</keyword>
<dbReference type="SUPFAM" id="SSF46785">
    <property type="entry name" value="Winged helix' DNA-binding domain"/>
    <property type="match status" value="1"/>
</dbReference>
<dbReference type="InterPro" id="IPR036390">
    <property type="entry name" value="WH_DNA-bd_sf"/>
</dbReference>
<dbReference type="OrthoDB" id="9810923at2"/>
<dbReference type="RefSeq" id="WP_011187378.1">
    <property type="nucleotide sequence ID" value="NC_006138.1"/>
</dbReference>
<dbReference type="NCBIfam" id="NF033788">
    <property type="entry name" value="HTH_metalloreg"/>
    <property type="match status" value="1"/>
</dbReference>
<keyword evidence="1" id="KW-0805">Transcription regulation</keyword>
<reference evidence="6" key="1">
    <citation type="journal article" date="2004" name="Environ. Microbiol.">
        <title>The genome of Desulfotalea psychrophila, a sulfate-reducing bacterium from permanently cold Arctic sediments.</title>
        <authorList>
            <person name="Rabus R."/>
            <person name="Ruepp A."/>
            <person name="Frickey T."/>
            <person name="Rattei T."/>
            <person name="Fartmann B."/>
            <person name="Stark M."/>
            <person name="Bauer M."/>
            <person name="Zibat A."/>
            <person name="Lombardot T."/>
            <person name="Becker I."/>
            <person name="Amann J."/>
            <person name="Gellner K."/>
            <person name="Teeling H."/>
            <person name="Leuschner W.D."/>
            <person name="Gloeckner F.-O."/>
            <person name="Lupas A.N."/>
            <person name="Amann R."/>
            <person name="Klenk H.-P."/>
        </authorList>
    </citation>
    <scope>NUCLEOTIDE SEQUENCE [LARGE SCALE GENOMIC DNA]</scope>
    <source>
        <strain evidence="6">DSM 12343 / LSv54</strain>
    </source>
</reference>
<dbReference type="PANTHER" id="PTHR43132">
    <property type="entry name" value="ARSENICAL RESISTANCE OPERON REPRESSOR ARSR-RELATED"/>
    <property type="match status" value="1"/>
</dbReference>
<dbReference type="GO" id="GO:0003700">
    <property type="term" value="F:DNA-binding transcription factor activity"/>
    <property type="evidence" value="ECO:0007669"/>
    <property type="project" value="InterPro"/>
</dbReference>
<evidence type="ECO:0000256" key="2">
    <source>
        <dbReference type="ARBA" id="ARBA00023125"/>
    </source>
</evidence>
<proteinExistence type="predicted"/>
<dbReference type="CDD" id="cd00090">
    <property type="entry name" value="HTH_ARSR"/>
    <property type="match status" value="1"/>
</dbReference>
<keyword evidence="6" id="KW-1185">Reference proteome</keyword>
<accession>Q6AS13</accession>
<dbReference type="PANTHER" id="PTHR43132:SF6">
    <property type="entry name" value="HTH-TYPE TRANSCRIPTIONAL REPRESSOR CZRA"/>
    <property type="match status" value="1"/>
</dbReference>
<evidence type="ECO:0000313" key="5">
    <source>
        <dbReference type="EMBL" id="CAG34862.1"/>
    </source>
</evidence>
<dbReference type="SMART" id="SM00418">
    <property type="entry name" value="HTH_ARSR"/>
    <property type="match status" value="1"/>
</dbReference>
<organism evidence="5 6">
    <name type="scientific">Desulfotalea psychrophila (strain LSv54 / DSM 12343)</name>
    <dbReference type="NCBI Taxonomy" id="177439"/>
    <lineage>
        <taxon>Bacteria</taxon>
        <taxon>Pseudomonadati</taxon>
        <taxon>Thermodesulfobacteriota</taxon>
        <taxon>Desulfobulbia</taxon>
        <taxon>Desulfobulbales</taxon>
        <taxon>Desulfocapsaceae</taxon>
        <taxon>Desulfotalea</taxon>
    </lineage>
</organism>